<feature type="binding site" description="axial binding residue" evidence="5">
    <location>
        <position position="42"/>
    </location>
    <ligand>
        <name>heme b</name>
        <dbReference type="ChEBI" id="CHEBI:60344"/>
    </ligand>
    <ligandPart>
        <name>Fe</name>
        <dbReference type="ChEBI" id="CHEBI:18248"/>
    </ligandPart>
</feature>
<feature type="non-terminal residue" evidence="6">
    <location>
        <position position="1"/>
    </location>
</feature>
<dbReference type="GO" id="GO:0005576">
    <property type="term" value="C:extracellular region"/>
    <property type="evidence" value="ECO:0007669"/>
    <property type="project" value="UniProtKB-SubCell"/>
</dbReference>
<dbReference type="Pfam" id="PF03098">
    <property type="entry name" value="An_peroxidase"/>
    <property type="match status" value="1"/>
</dbReference>
<dbReference type="PANTHER" id="PTHR11475">
    <property type="entry name" value="OXIDASE/PEROXIDASE"/>
    <property type="match status" value="1"/>
</dbReference>
<reference evidence="6 7" key="1">
    <citation type="submission" date="2024-05" db="EMBL/GenBank/DDBJ databases">
        <authorList>
            <person name="Wallberg A."/>
        </authorList>
    </citation>
    <scope>NUCLEOTIDE SEQUENCE [LARGE SCALE GENOMIC DNA]</scope>
</reference>
<evidence type="ECO:0000256" key="3">
    <source>
        <dbReference type="ARBA" id="ARBA00022559"/>
    </source>
</evidence>
<evidence type="ECO:0000313" key="7">
    <source>
        <dbReference type="Proteomes" id="UP001497623"/>
    </source>
</evidence>
<evidence type="ECO:0000256" key="2">
    <source>
        <dbReference type="ARBA" id="ARBA00022525"/>
    </source>
</evidence>
<keyword evidence="5" id="KW-0408">Iron</keyword>
<dbReference type="InterPro" id="IPR010255">
    <property type="entry name" value="Haem_peroxidase_sf"/>
</dbReference>
<evidence type="ECO:0000256" key="4">
    <source>
        <dbReference type="ARBA" id="ARBA00023180"/>
    </source>
</evidence>
<dbReference type="AlphaFoldDB" id="A0AAV2RQH7"/>
<name>A0AAV2RQH7_MEGNR</name>
<dbReference type="Proteomes" id="UP001497623">
    <property type="component" value="Unassembled WGS sequence"/>
</dbReference>
<evidence type="ECO:0000256" key="1">
    <source>
        <dbReference type="ARBA" id="ARBA00004613"/>
    </source>
</evidence>
<evidence type="ECO:0000256" key="5">
    <source>
        <dbReference type="PIRSR" id="PIRSR619791-2"/>
    </source>
</evidence>
<dbReference type="InterPro" id="IPR037120">
    <property type="entry name" value="Haem_peroxidase_sf_animal"/>
</dbReference>
<protein>
    <recommendedName>
        <fullName evidence="8">Peroxinectin</fullName>
    </recommendedName>
</protein>
<proteinExistence type="predicted"/>
<dbReference type="PANTHER" id="PTHR11475:SF4">
    <property type="entry name" value="CHORION PEROXIDASE"/>
    <property type="match status" value="1"/>
</dbReference>
<sequence>GERFMSQFGLWPQRSGFSSDYDPSLNANINTEFSTAAFRFGHSMVQGIINLYINVQGSSTYTRLRDNFLSAHLITQPGFFDMFIRGLTRQPSQTFDNYVTQDLSNHCYQTPQHDFGMDLMSLNIQRGRDHAIGTYNEARVLCGLRRATSFNDLTDTMLPYTVQQIQKLYASVDDIDLFVGGMLEKPVLDGILGPTFLCIVGDQFARLKKADRYFYELGGQAGSFKIEQLQEIRRTSWARILCDNSDNIDSIQPLAFRFSSRVNPLVSCSGNIIPQLNLLPWRG</sequence>
<gene>
    <name evidence="6" type="ORF">MNOR_LOCUS26374</name>
</gene>
<dbReference type="EMBL" id="CAXKWB010026251">
    <property type="protein sequence ID" value="CAL4129857.1"/>
    <property type="molecule type" value="Genomic_DNA"/>
</dbReference>
<comment type="subcellular location">
    <subcellularLocation>
        <location evidence="1">Secreted</location>
    </subcellularLocation>
</comment>
<accession>A0AAV2RQH7</accession>
<keyword evidence="3" id="KW-0575">Peroxidase</keyword>
<dbReference type="PRINTS" id="PR00457">
    <property type="entry name" value="ANPEROXIDASE"/>
</dbReference>
<dbReference type="InterPro" id="IPR019791">
    <property type="entry name" value="Haem_peroxidase_animal"/>
</dbReference>
<dbReference type="PROSITE" id="PS50292">
    <property type="entry name" value="PEROXIDASE_3"/>
    <property type="match status" value="1"/>
</dbReference>
<keyword evidence="4" id="KW-0325">Glycoprotein</keyword>
<dbReference type="SUPFAM" id="SSF48113">
    <property type="entry name" value="Heme-dependent peroxidases"/>
    <property type="match status" value="1"/>
</dbReference>
<comment type="caution">
    <text evidence="6">The sequence shown here is derived from an EMBL/GenBank/DDBJ whole genome shotgun (WGS) entry which is preliminary data.</text>
</comment>
<evidence type="ECO:0008006" key="8">
    <source>
        <dbReference type="Google" id="ProtNLM"/>
    </source>
</evidence>
<dbReference type="GO" id="GO:0020037">
    <property type="term" value="F:heme binding"/>
    <property type="evidence" value="ECO:0007669"/>
    <property type="project" value="InterPro"/>
</dbReference>
<dbReference type="Gene3D" id="1.10.640.10">
    <property type="entry name" value="Haem peroxidase domain superfamily, animal type"/>
    <property type="match status" value="1"/>
</dbReference>
<dbReference type="GO" id="GO:0004601">
    <property type="term" value="F:peroxidase activity"/>
    <property type="evidence" value="ECO:0007669"/>
    <property type="project" value="UniProtKB-KW"/>
</dbReference>
<keyword evidence="7" id="KW-1185">Reference proteome</keyword>
<keyword evidence="5" id="KW-0479">Metal-binding</keyword>
<keyword evidence="2" id="KW-0964">Secreted</keyword>
<keyword evidence="3" id="KW-0560">Oxidoreductase</keyword>
<organism evidence="6 7">
    <name type="scientific">Meganyctiphanes norvegica</name>
    <name type="common">Northern krill</name>
    <name type="synonym">Thysanopoda norvegica</name>
    <dbReference type="NCBI Taxonomy" id="48144"/>
    <lineage>
        <taxon>Eukaryota</taxon>
        <taxon>Metazoa</taxon>
        <taxon>Ecdysozoa</taxon>
        <taxon>Arthropoda</taxon>
        <taxon>Crustacea</taxon>
        <taxon>Multicrustacea</taxon>
        <taxon>Malacostraca</taxon>
        <taxon>Eumalacostraca</taxon>
        <taxon>Eucarida</taxon>
        <taxon>Euphausiacea</taxon>
        <taxon>Euphausiidae</taxon>
        <taxon>Meganyctiphanes</taxon>
    </lineage>
</organism>
<keyword evidence="5" id="KW-0349">Heme</keyword>
<evidence type="ECO:0000313" key="6">
    <source>
        <dbReference type="EMBL" id="CAL4129857.1"/>
    </source>
</evidence>
<dbReference type="GO" id="GO:0006979">
    <property type="term" value="P:response to oxidative stress"/>
    <property type="evidence" value="ECO:0007669"/>
    <property type="project" value="InterPro"/>
</dbReference>
<dbReference type="GO" id="GO:0046872">
    <property type="term" value="F:metal ion binding"/>
    <property type="evidence" value="ECO:0007669"/>
    <property type="project" value="UniProtKB-KW"/>
</dbReference>